<keyword evidence="5" id="KW-1185">Reference proteome</keyword>
<dbReference type="InterPro" id="IPR035093">
    <property type="entry name" value="RelE/ParE_toxin_dom_sf"/>
</dbReference>
<sequence length="101" mass="11426">MPTRATYRLTPAAENDLADIWRYGTRTWSADQADRYLDTLITGFELIADQPEISRLRVEFTPPVRIFPTGAHLVVYQVGADGVTILRVLHNRRDLLAALDS</sequence>
<dbReference type="EMBL" id="FOJB01000002">
    <property type="protein sequence ID" value="SEW36082.1"/>
    <property type="molecule type" value="Genomic_DNA"/>
</dbReference>
<evidence type="ECO:0000313" key="4">
    <source>
        <dbReference type="EMBL" id="SEW36082.1"/>
    </source>
</evidence>
<evidence type="ECO:0000256" key="2">
    <source>
        <dbReference type="ARBA" id="ARBA00022649"/>
    </source>
</evidence>
<dbReference type="InterPro" id="IPR007712">
    <property type="entry name" value="RelE/ParE_toxin"/>
</dbReference>
<dbReference type="PIRSF" id="PIRSF029218">
    <property type="entry name" value="ParE"/>
    <property type="match status" value="1"/>
</dbReference>
<dbReference type="InterPro" id="IPR028344">
    <property type="entry name" value="ParE1/4"/>
</dbReference>
<dbReference type="Proteomes" id="UP000199650">
    <property type="component" value="Unassembled WGS sequence"/>
</dbReference>
<name>A0A1I0R649_9RHOB</name>
<dbReference type="STRING" id="1173584.SAMN05444851_3176"/>
<dbReference type="RefSeq" id="WP_091433026.1">
    <property type="nucleotide sequence ID" value="NZ_FOJB01000002.1"/>
</dbReference>
<comment type="similarity">
    <text evidence="1 3">Belongs to the RelE toxin family.</text>
</comment>
<dbReference type="OrthoDB" id="7173315at2"/>
<dbReference type="PANTHER" id="PTHR33755">
    <property type="entry name" value="TOXIN PARE1-RELATED"/>
    <property type="match status" value="1"/>
</dbReference>
<evidence type="ECO:0000313" key="5">
    <source>
        <dbReference type="Proteomes" id="UP000199650"/>
    </source>
</evidence>
<dbReference type="Gene3D" id="3.30.2310.20">
    <property type="entry name" value="RelE-like"/>
    <property type="match status" value="1"/>
</dbReference>
<protein>
    <recommendedName>
        <fullName evidence="3">Toxin</fullName>
    </recommendedName>
</protein>
<dbReference type="AlphaFoldDB" id="A0A1I0R649"/>
<reference evidence="4 5" key="1">
    <citation type="submission" date="2016-10" db="EMBL/GenBank/DDBJ databases">
        <authorList>
            <person name="de Groot N.N."/>
        </authorList>
    </citation>
    <scope>NUCLEOTIDE SEQUENCE [LARGE SCALE GENOMIC DNA]</scope>
    <source>
        <strain evidence="4 5">DSM 29439</strain>
    </source>
</reference>
<keyword evidence="2" id="KW-1277">Toxin-antitoxin system</keyword>
<dbReference type="Pfam" id="PF05016">
    <property type="entry name" value="ParE_toxin"/>
    <property type="match status" value="1"/>
</dbReference>
<evidence type="ECO:0000256" key="3">
    <source>
        <dbReference type="PIRNR" id="PIRNR029218"/>
    </source>
</evidence>
<evidence type="ECO:0000256" key="1">
    <source>
        <dbReference type="ARBA" id="ARBA00006226"/>
    </source>
</evidence>
<organism evidence="4 5">
    <name type="scientific">Aliiroseovarius sediminilitoris</name>
    <dbReference type="NCBI Taxonomy" id="1173584"/>
    <lineage>
        <taxon>Bacteria</taxon>
        <taxon>Pseudomonadati</taxon>
        <taxon>Pseudomonadota</taxon>
        <taxon>Alphaproteobacteria</taxon>
        <taxon>Rhodobacterales</taxon>
        <taxon>Paracoccaceae</taxon>
        <taxon>Aliiroseovarius</taxon>
    </lineage>
</organism>
<gene>
    <name evidence="4" type="ORF">SAMN05444851_3176</name>
</gene>
<accession>A0A1I0R649</accession>
<proteinExistence type="inferred from homology"/>
<dbReference type="PANTHER" id="PTHR33755:SF9">
    <property type="entry name" value="TOXIN PARE1"/>
    <property type="match status" value="1"/>
</dbReference>
<dbReference type="InterPro" id="IPR051803">
    <property type="entry name" value="TA_system_RelE-like_toxin"/>
</dbReference>